<accession>A0A2N9J1A6</accession>
<feature type="compositionally biased region" description="Acidic residues" evidence="1">
    <location>
        <begin position="171"/>
        <end position="181"/>
    </location>
</feature>
<gene>
    <name evidence="2" type="ORF">FSB_LOCUS58152</name>
</gene>
<dbReference type="AlphaFoldDB" id="A0A2N9J1A6"/>
<protein>
    <submittedName>
        <fullName evidence="2">Uncharacterized protein</fullName>
    </submittedName>
</protein>
<evidence type="ECO:0000256" key="1">
    <source>
        <dbReference type="SAM" id="MobiDB-lite"/>
    </source>
</evidence>
<sequence length="181" mass="20443">MYYICPDVVATAFMLPRVFEPRYSLNPNSTPIDDVMISHFCGKTMAWDSSNKAGTHYYTCETRAYNLIMCFNLLPLSHRNTISKVRVKLHQLDEPNGEDDGAGPSSSTPSLADAMASLQSIMGYQECILNKLKEHNVVLTNMSKRLQNIEKWAYDRSDSPPPDAGQVEREDKDDDDNNDDD</sequence>
<proteinExistence type="predicted"/>
<feature type="region of interest" description="Disordered" evidence="1">
    <location>
        <begin position="152"/>
        <end position="181"/>
    </location>
</feature>
<dbReference type="EMBL" id="OIVN01006308">
    <property type="protein sequence ID" value="SPD30270.1"/>
    <property type="molecule type" value="Genomic_DNA"/>
</dbReference>
<name>A0A2N9J1A6_FAGSY</name>
<reference evidence="2" key="1">
    <citation type="submission" date="2018-02" db="EMBL/GenBank/DDBJ databases">
        <authorList>
            <person name="Cohen D.B."/>
            <person name="Kent A.D."/>
        </authorList>
    </citation>
    <scope>NUCLEOTIDE SEQUENCE</scope>
</reference>
<organism evidence="2">
    <name type="scientific">Fagus sylvatica</name>
    <name type="common">Beechnut</name>
    <dbReference type="NCBI Taxonomy" id="28930"/>
    <lineage>
        <taxon>Eukaryota</taxon>
        <taxon>Viridiplantae</taxon>
        <taxon>Streptophyta</taxon>
        <taxon>Embryophyta</taxon>
        <taxon>Tracheophyta</taxon>
        <taxon>Spermatophyta</taxon>
        <taxon>Magnoliopsida</taxon>
        <taxon>eudicotyledons</taxon>
        <taxon>Gunneridae</taxon>
        <taxon>Pentapetalae</taxon>
        <taxon>rosids</taxon>
        <taxon>fabids</taxon>
        <taxon>Fagales</taxon>
        <taxon>Fagaceae</taxon>
        <taxon>Fagus</taxon>
    </lineage>
</organism>
<evidence type="ECO:0000313" key="2">
    <source>
        <dbReference type="EMBL" id="SPD30270.1"/>
    </source>
</evidence>